<dbReference type="Proteomes" id="UP001499993">
    <property type="component" value="Unassembled WGS sequence"/>
</dbReference>
<feature type="region of interest" description="Disordered" evidence="8">
    <location>
        <begin position="1"/>
        <end position="27"/>
    </location>
</feature>
<feature type="transmembrane region" description="Helical" evidence="9">
    <location>
        <begin position="222"/>
        <end position="242"/>
    </location>
</feature>
<dbReference type="EMBL" id="BAABIK010000017">
    <property type="protein sequence ID" value="GAA4946206.1"/>
    <property type="molecule type" value="Genomic_DNA"/>
</dbReference>
<dbReference type="PANTHER" id="PTHR42718">
    <property type="entry name" value="MAJOR FACILITATOR SUPERFAMILY MULTIDRUG TRANSPORTER MFSC"/>
    <property type="match status" value="1"/>
</dbReference>
<feature type="transmembrane region" description="Helical" evidence="9">
    <location>
        <begin position="383"/>
        <end position="401"/>
    </location>
</feature>
<proteinExistence type="inferred from homology"/>
<feature type="transmembrane region" description="Helical" evidence="9">
    <location>
        <begin position="324"/>
        <end position="344"/>
    </location>
</feature>
<feature type="transmembrane region" description="Helical" evidence="9">
    <location>
        <begin position="188"/>
        <end position="210"/>
    </location>
</feature>
<dbReference type="PANTHER" id="PTHR42718:SF9">
    <property type="entry name" value="MAJOR FACILITATOR SUPERFAMILY MULTIDRUG TRANSPORTER MFSC"/>
    <property type="match status" value="1"/>
</dbReference>
<comment type="similarity">
    <text evidence="2">Belongs to the major facilitator superfamily. EmrB family.</text>
</comment>
<feature type="transmembrane region" description="Helical" evidence="9">
    <location>
        <begin position="356"/>
        <end position="377"/>
    </location>
</feature>
<evidence type="ECO:0000313" key="12">
    <source>
        <dbReference type="Proteomes" id="UP001499993"/>
    </source>
</evidence>
<feature type="transmembrane region" description="Helical" evidence="9">
    <location>
        <begin position="72"/>
        <end position="92"/>
    </location>
</feature>
<sequence>MTDTATTTPGESPGPPDPPVQADQAPPHPRSGLLISVLVTSAFVMILNETILSVALRDLTLALDVSTTTVQWLTSGFLLTMAVVIPTTGFLLERFTPRQIFLASLSMFTLGTLLSALAPGFATLLVGRVVQACGTAVMIPLLMTSVMRLVPPHRRGATMGTITIVIAVAPALGPTIGGAVLAGLGWRWMFWLVLPLAVGALTIGAVWLRLDSRTRAVPLDVLSVLLSAVGFGGLLYGLSSIGESGGGEHPVPPWSAVVVGVAALVVFVVRQLRLQRHDRALLDLRPFTNRSFVVALILAGLLFMCLLGVASILLPLYLQTVMDTGTFVSGLAVLPGGLVLGALGRPVGAMFDRFGARPLVIPGALAMAVSLWLFAALGPDSPLAAVVAIHVVLMTGLGLMMTPLMTESLGSLPDHLTSHGSAILTTLQQVAGAFGTAVFVTVAALASATAGAPDAAGLRTAFMVAGCIGVLAVVTALFVRRPAAAAESAPVGGGGPPPAAGVEDPAAAEPQGAAPLPVRDENA</sequence>
<dbReference type="CDD" id="cd17503">
    <property type="entry name" value="MFS_LmrB_MDR_like"/>
    <property type="match status" value="1"/>
</dbReference>
<dbReference type="InterPro" id="IPR011701">
    <property type="entry name" value="MFS"/>
</dbReference>
<dbReference type="InterPro" id="IPR020846">
    <property type="entry name" value="MFS_dom"/>
</dbReference>
<evidence type="ECO:0000256" key="8">
    <source>
        <dbReference type="SAM" id="MobiDB-lite"/>
    </source>
</evidence>
<keyword evidence="5 9" id="KW-0812">Transmembrane</keyword>
<keyword evidence="3" id="KW-0813">Transport</keyword>
<dbReference type="SUPFAM" id="SSF103473">
    <property type="entry name" value="MFS general substrate transporter"/>
    <property type="match status" value="1"/>
</dbReference>
<feature type="transmembrane region" description="Helical" evidence="9">
    <location>
        <begin position="129"/>
        <end position="150"/>
    </location>
</feature>
<dbReference type="Gene3D" id="1.20.1250.20">
    <property type="entry name" value="MFS general substrate transporter like domains"/>
    <property type="match status" value="1"/>
</dbReference>
<protein>
    <submittedName>
        <fullName evidence="11">DHA2 family efflux MFS transporter permease subunit</fullName>
    </submittedName>
</protein>
<feature type="transmembrane region" description="Helical" evidence="9">
    <location>
        <begin position="162"/>
        <end position="182"/>
    </location>
</feature>
<comment type="subcellular location">
    <subcellularLocation>
        <location evidence="1">Cell membrane</location>
        <topology evidence="1">Multi-pass membrane protein</topology>
    </subcellularLocation>
</comment>
<keyword evidence="7 9" id="KW-0472">Membrane</keyword>
<evidence type="ECO:0000256" key="7">
    <source>
        <dbReference type="ARBA" id="ARBA00023136"/>
    </source>
</evidence>
<reference evidence="12" key="1">
    <citation type="journal article" date="2019" name="Int. J. Syst. Evol. Microbiol.">
        <title>The Global Catalogue of Microorganisms (GCM) 10K type strain sequencing project: providing services to taxonomists for standard genome sequencing and annotation.</title>
        <authorList>
            <consortium name="The Broad Institute Genomics Platform"/>
            <consortium name="The Broad Institute Genome Sequencing Center for Infectious Disease"/>
            <person name="Wu L."/>
            <person name="Ma J."/>
        </authorList>
    </citation>
    <scope>NUCLEOTIDE SEQUENCE [LARGE SCALE GENOMIC DNA]</scope>
    <source>
        <strain evidence="12">JCM 18123</strain>
    </source>
</reference>
<keyword evidence="4" id="KW-1003">Cell membrane</keyword>
<accession>A0ABP9GNN9</accession>
<evidence type="ECO:0000313" key="11">
    <source>
        <dbReference type="EMBL" id="GAA4946206.1"/>
    </source>
</evidence>
<dbReference type="InterPro" id="IPR036259">
    <property type="entry name" value="MFS_trans_sf"/>
</dbReference>
<feature type="transmembrane region" description="Helical" evidence="9">
    <location>
        <begin position="460"/>
        <end position="479"/>
    </location>
</feature>
<keyword evidence="6 9" id="KW-1133">Transmembrane helix</keyword>
<evidence type="ECO:0000256" key="3">
    <source>
        <dbReference type="ARBA" id="ARBA00022448"/>
    </source>
</evidence>
<feature type="compositionally biased region" description="Low complexity" evidence="8">
    <location>
        <begin position="500"/>
        <end position="510"/>
    </location>
</feature>
<feature type="transmembrane region" description="Helical" evidence="9">
    <location>
        <begin position="422"/>
        <end position="448"/>
    </location>
</feature>
<dbReference type="RefSeq" id="WP_345557188.1">
    <property type="nucleotide sequence ID" value="NZ_BAABIK010000017.1"/>
</dbReference>
<evidence type="ECO:0000256" key="9">
    <source>
        <dbReference type="SAM" id="Phobius"/>
    </source>
</evidence>
<feature type="transmembrane region" description="Helical" evidence="9">
    <location>
        <begin position="33"/>
        <end position="52"/>
    </location>
</feature>
<feature type="compositionally biased region" description="Low complexity" evidence="8">
    <location>
        <begin position="1"/>
        <end position="11"/>
    </location>
</feature>
<feature type="region of interest" description="Disordered" evidence="8">
    <location>
        <begin position="486"/>
        <end position="523"/>
    </location>
</feature>
<dbReference type="PRINTS" id="PR01036">
    <property type="entry name" value="TCRTETB"/>
</dbReference>
<evidence type="ECO:0000256" key="1">
    <source>
        <dbReference type="ARBA" id="ARBA00004651"/>
    </source>
</evidence>
<dbReference type="PROSITE" id="PS50850">
    <property type="entry name" value="MFS"/>
    <property type="match status" value="1"/>
</dbReference>
<keyword evidence="12" id="KW-1185">Reference proteome</keyword>
<evidence type="ECO:0000256" key="2">
    <source>
        <dbReference type="ARBA" id="ARBA00008537"/>
    </source>
</evidence>
<gene>
    <name evidence="11" type="ORF">GCM10023224_31990</name>
</gene>
<feature type="transmembrane region" description="Helical" evidence="9">
    <location>
        <begin position="99"/>
        <end position="117"/>
    </location>
</feature>
<feature type="transmembrane region" description="Helical" evidence="9">
    <location>
        <begin position="292"/>
        <end position="318"/>
    </location>
</feature>
<dbReference type="NCBIfam" id="TIGR00711">
    <property type="entry name" value="efflux_EmrB"/>
    <property type="match status" value="1"/>
</dbReference>
<feature type="transmembrane region" description="Helical" evidence="9">
    <location>
        <begin position="254"/>
        <end position="272"/>
    </location>
</feature>
<evidence type="ECO:0000259" key="10">
    <source>
        <dbReference type="PROSITE" id="PS50850"/>
    </source>
</evidence>
<evidence type="ECO:0000256" key="5">
    <source>
        <dbReference type="ARBA" id="ARBA00022692"/>
    </source>
</evidence>
<evidence type="ECO:0000256" key="4">
    <source>
        <dbReference type="ARBA" id="ARBA00022475"/>
    </source>
</evidence>
<dbReference type="Pfam" id="PF07690">
    <property type="entry name" value="MFS_1"/>
    <property type="match status" value="1"/>
</dbReference>
<comment type="caution">
    <text evidence="11">The sequence shown here is derived from an EMBL/GenBank/DDBJ whole genome shotgun (WGS) entry which is preliminary data.</text>
</comment>
<dbReference type="InterPro" id="IPR004638">
    <property type="entry name" value="EmrB-like"/>
</dbReference>
<feature type="domain" description="Major facilitator superfamily (MFS) profile" evidence="10">
    <location>
        <begin position="34"/>
        <end position="484"/>
    </location>
</feature>
<name>A0ABP9GNN9_9ACTN</name>
<evidence type="ECO:0000256" key="6">
    <source>
        <dbReference type="ARBA" id="ARBA00022989"/>
    </source>
</evidence>
<dbReference type="Gene3D" id="1.20.1720.10">
    <property type="entry name" value="Multidrug resistance protein D"/>
    <property type="match status" value="1"/>
</dbReference>
<organism evidence="11 12">
    <name type="scientific">Streptomonospora halophila</name>
    <dbReference type="NCBI Taxonomy" id="427369"/>
    <lineage>
        <taxon>Bacteria</taxon>
        <taxon>Bacillati</taxon>
        <taxon>Actinomycetota</taxon>
        <taxon>Actinomycetes</taxon>
        <taxon>Streptosporangiales</taxon>
        <taxon>Nocardiopsidaceae</taxon>
        <taxon>Streptomonospora</taxon>
    </lineage>
</organism>